<accession>A0ABD0JPJ8</accession>
<organism evidence="1 2">
    <name type="scientific">Batillaria attramentaria</name>
    <dbReference type="NCBI Taxonomy" id="370345"/>
    <lineage>
        <taxon>Eukaryota</taxon>
        <taxon>Metazoa</taxon>
        <taxon>Spiralia</taxon>
        <taxon>Lophotrochozoa</taxon>
        <taxon>Mollusca</taxon>
        <taxon>Gastropoda</taxon>
        <taxon>Caenogastropoda</taxon>
        <taxon>Sorbeoconcha</taxon>
        <taxon>Cerithioidea</taxon>
        <taxon>Batillariidae</taxon>
        <taxon>Batillaria</taxon>
    </lineage>
</organism>
<keyword evidence="2" id="KW-1185">Reference proteome</keyword>
<name>A0ABD0JPJ8_9CAEN</name>
<evidence type="ECO:0000313" key="2">
    <source>
        <dbReference type="Proteomes" id="UP001519460"/>
    </source>
</evidence>
<feature type="non-terminal residue" evidence="1">
    <location>
        <position position="1"/>
    </location>
</feature>
<dbReference type="AlphaFoldDB" id="A0ABD0JPJ8"/>
<sequence>KGLWRRQVTQCSLADFKCRRSFSAVVDGFGMELESFRKCVVQGVRVKVLVDMDCLKVVPPKDFQCCGGRFGMKLEFQKV</sequence>
<gene>
    <name evidence="1" type="ORF">BaRGS_00031975</name>
</gene>
<protein>
    <submittedName>
        <fullName evidence="1">Uncharacterized protein</fullName>
    </submittedName>
</protein>
<proteinExistence type="predicted"/>
<dbReference type="Proteomes" id="UP001519460">
    <property type="component" value="Unassembled WGS sequence"/>
</dbReference>
<comment type="caution">
    <text evidence="1">The sequence shown here is derived from an EMBL/GenBank/DDBJ whole genome shotgun (WGS) entry which is preliminary data.</text>
</comment>
<evidence type="ECO:0000313" key="1">
    <source>
        <dbReference type="EMBL" id="KAK7476748.1"/>
    </source>
</evidence>
<reference evidence="1 2" key="1">
    <citation type="journal article" date="2023" name="Sci. Data">
        <title>Genome assembly of the Korean intertidal mud-creeper Batillaria attramentaria.</title>
        <authorList>
            <person name="Patra A.K."/>
            <person name="Ho P.T."/>
            <person name="Jun S."/>
            <person name="Lee S.J."/>
            <person name="Kim Y."/>
            <person name="Won Y.J."/>
        </authorList>
    </citation>
    <scope>NUCLEOTIDE SEQUENCE [LARGE SCALE GENOMIC DNA]</scope>
    <source>
        <strain evidence="1">Wonlab-2016</strain>
    </source>
</reference>
<dbReference type="EMBL" id="JACVVK020000366">
    <property type="protein sequence ID" value="KAK7476748.1"/>
    <property type="molecule type" value="Genomic_DNA"/>
</dbReference>